<dbReference type="InterPro" id="IPR051465">
    <property type="entry name" value="Cell_Envelope_Struct_Comp"/>
</dbReference>
<dbReference type="Gene3D" id="2.60.120.200">
    <property type="match status" value="1"/>
</dbReference>
<keyword evidence="3" id="KW-1015">Disulfide bond</keyword>
<dbReference type="Proteomes" id="UP000824262">
    <property type="component" value="Unassembled WGS sequence"/>
</dbReference>
<feature type="domain" description="SLH" evidence="4">
    <location>
        <begin position="653"/>
        <end position="716"/>
    </location>
</feature>
<dbReference type="PANTHER" id="PTHR43308:SF5">
    <property type="entry name" value="S-LAYER PROTEIN _ PEPTIDOGLYCAN ENDO-BETA-N-ACETYLGLUCOSAMINIDASE"/>
    <property type="match status" value="1"/>
</dbReference>
<feature type="non-terminal residue" evidence="5">
    <location>
        <position position="1"/>
    </location>
</feature>
<feature type="domain" description="SLH" evidence="4">
    <location>
        <begin position="717"/>
        <end position="769"/>
    </location>
</feature>
<evidence type="ECO:0000256" key="3">
    <source>
        <dbReference type="ARBA" id="ARBA00023157"/>
    </source>
</evidence>
<organism evidence="5 6">
    <name type="scientific">Candidatus Scatomorpha intestinavium</name>
    <dbReference type="NCBI Taxonomy" id="2840922"/>
    <lineage>
        <taxon>Bacteria</taxon>
        <taxon>Bacillati</taxon>
        <taxon>Bacillota</taxon>
        <taxon>Clostridia</taxon>
        <taxon>Eubacteriales</taxon>
        <taxon>Candidatus Scatomorpha</taxon>
    </lineage>
</organism>
<dbReference type="Pfam" id="PF16410">
    <property type="entry name" value="DUF5018"/>
    <property type="match status" value="1"/>
</dbReference>
<dbReference type="SUPFAM" id="SSF49899">
    <property type="entry name" value="Concanavalin A-like lectins/glucanases"/>
    <property type="match status" value="1"/>
</dbReference>
<dbReference type="PANTHER" id="PTHR43308">
    <property type="entry name" value="OUTER MEMBRANE PROTEIN ALPHA-RELATED"/>
    <property type="match status" value="1"/>
</dbReference>
<dbReference type="InterPro" id="IPR044060">
    <property type="entry name" value="Bacterial_rp_domain"/>
</dbReference>
<dbReference type="InterPro" id="IPR032186">
    <property type="entry name" value="DUF5018"/>
</dbReference>
<dbReference type="SMART" id="SM00560">
    <property type="entry name" value="LamGL"/>
    <property type="match status" value="1"/>
</dbReference>
<proteinExistence type="predicted"/>
<protein>
    <submittedName>
        <fullName evidence="5">S-layer homology domain-containing protein</fullName>
    </submittedName>
</protein>
<dbReference type="InterPro" id="IPR025883">
    <property type="entry name" value="Cadherin-like_domain"/>
</dbReference>
<dbReference type="PROSITE" id="PS51272">
    <property type="entry name" value="SLH"/>
    <property type="match status" value="3"/>
</dbReference>
<dbReference type="InterPro" id="IPR013320">
    <property type="entry name" value="ConA-like_dom_sf"/>
</dbReference>
<evidence type="ECO:0000256" key="1">
    <source>
        <dbReference type="ARBA" id="ARBA00022729"/>
    </source>
</evidence>
<dbReference type="InterPro" id="IPR001119">
    <property type="entry name" value="SLH_dom"/>
</dbReference>
<dbReference type="EMBL" id="DVGA01000092">
    <property type="protein sequence ID" value="HIQ79275.1"/>
    <property type="molecule type" value="Genomic_DNA"/>
</dbReference>
<keyword evidence="2" id="KW-0677">Repeat</keyword>
<feature type="domain" description="SLH" evidence="4">
    <location>
        <begin position="593"/>
        <end position="652"/>
    </location>
</feature>
<evidence type="ECO:0000313" key="5">
    <source>
        <dbReference type="EMBL" id="HIQ79275.1"/>
    </source>
</evidence>
<dbReference type="InterPro" id="IPR006558">
    <property type="entry name" value="LamG-like"/>
</dbReference>
<dbReference type="Pfam" id="PF18998">
    <property type="entry name" value="Flg_new_2"/>
    <property type="match status" value="2"/>
</dbReference>
<reference evidence="5" key="1">
    <citation type="submission" date="2020-10" db="EMBL/GenBank/DDBJ databases">
        <authorList>
            <person name="Gilroy R."/>
        </authorList>
    </citation>
    <scope>NUCLEOTIDE SEQUENCE</scope>
    <source>
        <strain evidence="5">ChiBcolR7-354</strain>
    </source>
</reference>
<reference evidence="5" key="2">
    <citation type="journal article" date="2021" name="PeerJ">
        <title>Extensive microbial diversity within the chicken gut microbiome revealed by metagenomics and culture.</title>
        <authorList>
            <person name="Gilroy R."/>
            <person name="Ravi A."/>
            <person name="Getino M."/>
            <person name="Pursley I."/>
            <person name="Horton D.L."/>
            <person name="Alikhan N.F."/>
            <person name="Baker D."/>
            <person name="Gharbi K."/>
            <person name="Hall N."/>
            <person name="Watson M."/>
            <person name="Adriaenssens E.M."/>
            <person name="Foster-Nyarko E."/>
            <person name="Jarju S."/>
            <person name="Secka A."/>
            <person name="Antonio M."/>
            <person name="Oren A."/>
            <person name="Chaudhuri R.R."/>
            <person name="La Ragione R."/>
            <person name="Hildebrand F."/>
            <person name="Pallen M.J."/>
        </authorList>
    </citation>
    <scope>NUCLEOTIDE SEQUENCE</scope>
    <source>
        <strain evidence="5">ChiBcolR7-354</strain>
    </source>
</reference>
<keyword evidence="1" id="KW-0732">Signal</keyword>
<dbReference type="Gene3D" id="2.60.40.2340">
    <property type="match status" value="1"/>
</dbReference>
<evidence type="ECO:0000313" key="6">
    <source>
        <dbReference type="Proteomes" id="UP000824262"/>
    </source>
</evidence>
<sequence>VLYEVNAGTTCNLARLSYDCLTSDNLTKLGSLTVEGTNTPFVFDPNQTLYVLNAELGSQVDITATAYSAGAEITINGEPYTEGTTYSYTIDLSDAPLEITVTNGGVSKTYTLRLLPQAPAETMIMHLSGDSDFSDSTIYSNDAESDKVTIDHENSKFGGGSFAFNVDAGDTVMQVSPTNGMTLATDDFTVAGWVYPKELSGQQILFWYGGNQVGIPQWWCRINESKLQFNVGSDGLETTISTADDILKPNEWTHVAVVRQGVNQYIYVNGQKAAEGASDFVRNVNGPDILTVGRSRGNDARVINGNMDEVMIFNYALDEEALSTLIANNGLPSASRDITRFVINGIPGVIEADTITLTLPAGTYLTKLSPEIFVSEGASVSPASGVEQDFTSPVTYTVTAENGKTKTYTVTVRTETEPTVNYTVSVESAPNGQVTVSGRSLPAGSSVTVEAVPYRGYQLDSLSVVDSNGASVPVSPLGDGSYSFIMPESDVTVKASFVLKESRPDVPSAPRYTINVEETSNGTVDVSSIRNTAGSLVTVTLTPENGYIASGITVTTSSGDELRVTDEGNGVYTFRMPNESVTVEAFFTRATDVDVPFIDVARSDWFYDAVQYVYANGLMAGTGDMAFSPNESLTRAMLVTVLWRADGEKHVDHDLSFEDVESGSWYEEAVRWAASEGIVSGVDGTHFDPDSPITREQLAAILYRYGGSDGRASLEAFPDASSVSSWAAESTSWAVAEGLLTGMDDGSLNPLGTATRAQVATILMRFLEK</sequence>
<evidence type="ECO:0000259" key="4">
    <source>
        <dbReference type="PROSITE" id="PS51272"/>
    </source>
</evidence>
<dbReference type="Pfam" id="PF00395">
    <property type="entry name" value="SLH"/>
    <property type="match status" value="3"/>
</dbReference>
<evidence type="ECO:0000256" key="2">
    <source>
        <dbReference type="ARBA" id="ARBA00022737"/>
    </source>
</evidence>
<dbReference type="Pfam" id="PF12733">
    <property type="entry name" value="Cadherin-like"/>
    <property type="match status" value="1"/>
</dbReference>
<dbReference type="Pfam" id="PF13385">
    <property type="entry name" value="Laminin_G_3"/>
    <property type="match status" value="1"/>
</dbReference>
<accession>A0A9D0ZEW5</accession>
<name>A0A9D0ZEW5_9FIRM</name>
<dbReference type="AlphaFoldDB" id="A0A9D0ZEW5"/>
<gene>
    <name evidence="5" type="ORF">IAB77_08470</name>
</gene>
<comment type="caution">
    <text evidence="5">The sequence shown here is derived from an EMBL/GenBank/DDBJ whole genome shotgun (WGS) entry which is preliminary data.</text>
</comment>